<dbReference type="AlphaFoldDB" id="A0A7J6M6T7"/>
<evidence type="ECO:0000256" key="2">
    <source>
        <dbReference type="SAM" id="Phobius"/>
    </source>
</evidence>
<proteinExistence type="predicted"/>
<keyword evidence="2" id="KW-0472">Membrane</keyword>
<feature type="region of interest" description="Disordered" evidence="1">
    <location>
        <begin position="184"/>
        <end position="206"/>
    </location>
</feature>
<reference evidence="3 4" key="1">
    <citation type="submission" date="2020-04" db="EMBL/GenBank/DDBJ databases">
        <title>Perkinsus olseni comparative genomics.</title>
        <authorList>
            <person name="Bogema D.R."/>
        </authorList>
    </citation>
    <scope>NUCLEOTIDE SEQUENCE [LARGE SCALE GENOMIC DNA]</scope>
    <source>
        <strain evidence="3">ATCC PRA-179</strain>
    </source>
</reference>
<dbReference type="EMBL" id="JABAHT010000064">
    <property type="protein sequence ID" value="KAF4666890.1"/>
    <property type="molecule type" value="Genomic_DNA"/>
</dbReference>
<organism evidence="3 4">
    <name type="scientific">Perkinsus olseni</name>
    <name type="common">Perkinsus atlanticus</name>
    <dbReference type="NCBI Taxonomy" id="32597"/>
    <lineage>
        <taxon>Eukaryota</taxon>
        <taxon>Sar</taxon>
        <taxon>Alveolata</taxon>
        <taxon>Perkinsozoa</taxon>
        <taxon>Perkinsea</taxon>
        <taxon>Perkinsida</taxon>
        <taxon>Perkinsidae</taxon>
        <taxon>Perkinsus</taxon>
    </lineage>
</organism>
<gene>
    <name evidence="3" type="ORF">FOZ61_009098</name>
</gene>
<comment type="caution">
    <text evidence="3">The sequence shown here is derived from an EMBL/GenBank/DDBJ whole genome shotgun (WGS) entry which is preliminary data.</text>
</comment>
<feature type="compositionally biased region" description="Acidic residues" evidence="1">
    <location>
        <begin position="196"/>
        <end position="206"/>
    </location>
</feature>
<feature type="region of interest" description="Disordered" evidence="1">
    <location>
        <begin position="144"/>
        <end position="169"/>
    </location>
</feature>
<protein>
    <submittedName>
        <fullName evidence="3">Uncharacterized protein</fullName>
    </submittedName>
</protein>
<feature type="compositionally biased region" description="Polar residues" evidence="1">
    <location>
        <begin position="149"/>
        <end position="160"/>
    </location>
</feature>
<evidence type="ECO:0000256" key="1">
    <source>
        <dbReference type="SAM" id="MobiDB-lite"/>
    </source>
</evidence>
<dbReference type="OrthoDB" id="418816at2759"/>
<sequence>MQYIILYYLSAACSTLALRRRGSEYQLADLVTATSKILNALEETEQTMDRSVMAALAQWPLIPGTVEAPPGSTGSLRGSLATVKAVNHGTPLPFAQTLLNVIISLIMSAFVLTAAVVVYRHAVAGWLKKLSARRFLSPVLRGVHKPTRASRSSGESTTQGREPAPTLIAAPSVSGALSNAILAKAPESDSDNASTTDEESSPESCH</sequence>
<accession>A0A7J6M6T7</accession>
<name>A0A7J6M6T7_PEROL</name>
<keyword evidence="2" id="KW-0812">Transmembrane</keyword>
<evidence type="ECO:0000313" key="4">
    <source>
        <dbReference type="Proteomes" id="UP000570595"/>
    </source>
</evidence>
<dbReference type="Proteomes" id="UP000570595">
    <property type="component" value="Unassembled WGS sequence"/>
</dbReference>
<feature type="transmembrane region" description="Helical" evidence="2">
    <location>
        <begin position="98"/>
        <end position="119"/>
    </location>
</feature>
<keyword evidence="2" id="KW-1133">Transmembrane helix</keyword>
<evidence type="ECO:0000313" key="3">
    <source>
        <dbReference type="EMBL" id="KAF4666890.1"/>
    </source>
</evidence>